<accession>A0A2W7I6A0</accession>
<dbReference type="InterPro" id="IPR011701">
    <property type="entry name" value="MFS"/>
</dbReference>
<evidence type="ECO:0000259" key="7">
    <source>
        <dbReference type="PROSITE" id="PS50850"/>
    </source>
</evidence>
<comment type="subcellular location">
    <subcellularLocation>
        <location evidence="1">Cell membrane</location>
        <topology evidence="1">Multi-pass membrane protein</topology>
    </subcellularLocation>
</comment>
<name>A0A2W7I6A0_9FLAO</name>
<feature type="transmembrane region" description="Helical" evidence="6">
    <location>
        <begin position="209"/>
        <end position="231"/>
    </location>
</feature>
<dbReference type="Gene3D" id="1.20.1250.20">
    <property type="entry name" value="MFS general substrate transporter like domains"/>
    <property type="match status" value="1"/>
</dbReference>
<dbReference type="EMBL" id="QKYV01000003">
    <property type="protein sequence ID" value="PZW41708.1"/>
    <property type="molecule type" value="Genomic_DNA"/>
</dbReference>
<sequence>MKNISKLSIVTILLVSSLTIMVGSVIAPALPSIVENLDFKFTPGLLVTLPSLGVVIFSPIIGRLINKLGPFQLLCWGLIPYAVLGFIGFYLKNNYLLIVDRLLLGAACVAIQVAITTFIAQLFEGKDRMKMIAWQGMAIELGGVLFLSIGGFLGELNWTFPFYIYLLAIPFLIMVLRSLPKANIKQNKSTYTNDDSDEKRFEKRIMKPVFMGSFFSMAIFFVAYVTLPAYLPKQFSFTESSTGYFMSAISLVAVLTASQMPNITQKLGEKITVCIGFLFFALGYLLFGVTLEIYIMYVGVVLTGIGFGLTVPLLNHLVVEYSGEMSRGKNLGRFSMMVFAGQFAATFVEYIPGNSFYIFICTAFISLLVAIFLYIFFKRNN</sequence>
<proteinExistence type="predicted"/>
<evidence type="ECO:0000256" key="5">
    <source>
        <dbReference type="ARBA" id="ARBA00023136"/>
    </source>
</evidence>
<reference evidence="8 9" key="1">
    <citation type="submission" date="2018-06" db="EMBL/GenBank/DDBJ databases">
        <title>Genomic Encyclopedia of Archaeal and Bacterial Type Strains, Phase II (KMG-II): from individual species to whole genera.</title>
        <authorList>
            <person name="Goeker M."/>
        </authorList>
    </citation>
    <scope>NUCLEOTIDE SEQUENCE [LARGE SCALE GENOMIC DNA]</scope>
    <source>
        <strain evidence="8 9">DSM 15361</strain>
    </source>
</reference>
<evidence type="ECO:0000313" key="8">
    <source>
        <dbReference type="EMBL" id="PZW41708.1"/>
    </source>
</evidence>
<evidence type="ECO:0000256" key="4">
    <source>
        <dbReference type="ARBA" id="ARBA00022989"/>
    </source>
</evidence>
<dbReference type="RefSeq" id="WP_111540708.1">
    <property type="nucleotide sequence ID" value="NZ_QKYV01000003.1"/>
</dbReference>
<dbReference type="PANTHER" id="PTHR43124">
    <property type="entry name" value="PURINE EFFLUX PUMP PBUE"/>
    <property type="match status" value="1"/>
</dbReference>
<feature type="transmembrane region" description="Helical" evidence="6">
    <location>
        <begin position="357"/>
        <end position="377"/>
    </location>
</feature>
<evidence type="ECO:0000256" key="2">
    <source>
        <dbReference type="ARBA" id="ARBA00022475"/>
    </source>
</evidence>
<evidence type="ECO:0000313" key="9">
    <source>
        <dbReference type="Proteomes" id="UP000249542"/>
    </source>
</evidence>
<keyword evidence="4 6" id="KW-1133">Transmembrane helix</keyword>
<keyword evidence="5 6" id="KW-0472">Membrane</keyword>
<dbReference type="InterPro" id="IPR050189">
    <property type="entry name" value="MFS_Efflux_Transporters"/>
</dbReference>
<feature type="transmembrane region" description="Helical" evidence="6">
    <location>
        <begin position="267"/>
        <end position="287"/>
    </location>
</feature>
<protein>
    <submittedName>
        <fullName evidence="8">Putative MFS family arabinose efflux permease</fullName>
    </submittedName>
</protein>
<dbReference type="AlphaFoldDB" id="A0A2W7I6A0"/>
<dbReference type="SUPFAM" id="SSF103473">
    <property type="entry name" value="MFS general substrate transporter"/>
    <property type="match status" value="1"/>
</dbReference>
<evidence type="ECO:0000256" key="6">
    <source>
        <dbReference type="SAM" id="Phobius"/>
    </source>
</evidence>
<feature type="transmembrane region" description="Helical" evidence="6">
    <location>
        <begin position="293"/>
        <end position="319"/>
    </location>
</feature>
<dbReference type="CDD" id="cd17473">
    <property type="entry name" value="MFS_arabinose_efflux_permease_like"/>
    <property type="match status" value="1"/>
</dbReference>
<feature type="transmembrane region" description="Helical" evidence="6">
    <location>
        <begin position="331"/>
        <end position="351"/>
    </location>
</feature>
<evidence type="ECO:0000256" key="3">
    <source>
        <dbReference type="ARBA" id="ARBA00022692"/>
    </source>
</evidence>
<dbReference type="GO" id="GO:0005886">
    <property type="term" value="C:plasma membrane"/>
    <property type="evidence" value="ECO:0007669"/>
    <property type="project" value="UniProtKB-SubCell"/>
</dbReference>
<feature type="transmembrane region" description="Helical" evidence="6">
    <location>
        <begin position="243"/>
        <end position="260"/>
    </location>
</feature>
<feature type="transmembrane region" description="Helical" evidence="6">
    <location>
        <begin position="132"/>
        <end position="154"/>
    </location>
</feature>
<dbReference type="InterPro" id="IPR036259">
    <property type="entry name" value="MFS_trans_sf"/>
</dbReference>
<feature type="transmembrane region" description="Helical" evidence="6">
    <location>
        <begin position="41"/>
        <end position="61"/>
    </location>
</feature>
<evidence type="ECO:0000256" key="1">
    <source>
        <dbReference type="ARBA" id="ARBA00004651"/>
    </source>
</evidence>
<dbReference type="InterPro" id="IPR020846">
    <property type="entry name" value="MFS_dom"/>
</dbReference>
<gene>
    <name evidence="8" type="ORF">LX95_01390</name>
</gene>
<dbReference type="GO" id="GO:0022857">
    <property type="term" value="F:transmembrane transporter activity"/>
    <property type="evidence" value="ECO:0007669"/>
    <property type="project" value="InterPro"/>
</dbReference>
<feature type="domain" description="Major facilitator superfamily (MFS) profile" evidence="7">
    <location>
        <begin position="8"/>
        <end position="381"/>
    </location>
</feature>
<dbReference type="Proteomes" id="UP000249542">
    <property type="component" value="Unassembled WGS sequence"/>
</dbReference>
<dbReference type="PROSITE" id="PS50850">
    <property type="entry name" value="MFS"/>
    <property type="match status" value="1"/>
</dbReference>
<dbReference type="PANTHER" id="PTHR43124:SF3">
    <property type="entry name" value="CHLORAMPHENICOL EFFLUX PUMP RV0191"/>
    <property type="match status" value="1"/>
</dbReference>
<organism evidence="8 9">
    <name type="scientific">Mesonia algae</name>
    <dbReference type="NCBI Taxonomy" id="213248"/>
    <lineage>
        <taxon>Bacteria</taxon>
        <taxon>Pseudomonadati</taxon>
        <taxon>Bacteroidota</taxon>
        <taxon>Flavobacteriia</taxon>
        <taxon>Flavobacteriales</taxon>
        <taxon>Flavobacteriaceae</taxon>
        <taxon>Mesonia</taxon>
    </lineage>
</organism>
<dbReference type="Pfam" id="PF07690">
    <property type="entry name" value="MFS_1"/>
    <property type="match status" value="2"/>
</dbReference>
<feature type="transmembrane region" description="Helical" evidence="6">
    <location>
        <begin position="103"/>
        <end position="120"/>
    </location>
</feature>
<keyword evidence="2" id="KW-1003">Cell membrane</keyword>
<keyword evidence="3 6" id="KW-0812">Transmembrane</keyword>
<feature type="transmembrane region" description="Helical" evidence="6">
    <location>
        <begin position="160"/>
        <end position="179"/>
    </location>
</feature>
<feature type="transmembrane region" description="Helical" evidence="6">
    <location>
        <begin position="73"/>
        <end position="91"/>
    </location>
</feature>
<comment type="caution">
    <text evidence="8">The sequence shown here is derived from an EMBL/GenBank/DDBJ whole genome shotgun (WGS) entry which is preliminary data.</text>
</comment>
<keyword evidence="9" id="KW-1185">Reference proteome</keyword>